<dbReference type="Proteomes" id="UP000198729">
    <property type="component" value="Unassembled WGS sequence"/>
</dbReference>
<proteinExistence type="predicted"/>
<evidence type="ECO:0000259" key="1">
    <source>
        <dbReference type="Pfam" id="PF13719"/>
    </source>
</evidence>
<dbReference type="Pfam" id="PF13719">
    <property type="entry name" value="Zn_ribbon_5"/>
    <property type="match status" value="1"/>
</dbReference>
<evidence type="ECO:0000313" key="2">
    <source>
        <dbReference type="EMBL" id="SCZ85847.1"/>
    </source>
</evidence>
<accession>A0A1G5SFS5</accession>
<dbReference type="AlphaFoldDB" id="A0A1G5SFS5"/>
<name>A0A1G5SFS5_9PROT</name>
<organism evidence="2 3">
    <name type="scientific">Nitrosomonas mobilis</name>
    <dbReference type="NCBI Taxonomy" id="51642"/>
    <lineage>
        <taxon>Bacteria</taxon>
        <taxon>Pseudomonadati</taxon>
        <taxon>Pseudomonadota</taxon>
        <taxon>Betaproteobacteria</taxon>
        <taxon>Nitrosomonadales</taxon>
        <taxon>Nitrosomonadaceae</taxon>
        <taxon>Nitrosomonas</taxon>
    </lineage>
</organism>
<feature type="domain" description="Zinc finger/thioredoxin putative" evidence="1">
    <location>
        <begin position="4"/>
        <end position="39"/>
    </location>
</feature>
<dbReference type="NCBIfam" id="TIGR02098">
    <property type="entry name" value="MJ0042_CXXC"/>
    <property type="match status" value="1"/>
</dbReference>
<protein>
    <recommendedName>
        <fullName evidence="1">Zinc finger/thioredoxin putative domain-containing protein</fullName>
    </recommendedName>
</protein>
<reference evidence="2 3" key="1">
    <citation type="submission" date="2016-10" db="EMBL/GenBank/DDBJ databases">
        <authorList>
            <person name="de Groot N.N."/>
        </authorList>
    </citation>
    <scope>NUCLEOTIDE SEQUENCE [LARGE SCALE GENOMIC DNA]</scope>
    <source>
        <strain evidence="2">1</strain>
    </source>
</reference>
<dbReference type="InterPro" id="IPR011723">
    <property type="entry name" value="Znf/thioredoxin_put"/>
</dbReference>
<dbReference type="OrthoDB" id="5294582at2"/>
<dbReference type="EMBL" id="FMWO01000049">
    <property type="protein sequence ID" value="SCZ85847.1"/>
    <property type="molecule type" value="Genomic_DNA"/>
</dbReference>
<evidence type="ECO:0000313" key="3">
    <source>
        <dbReference type="Proteomes" id="UP000198729"/>
    </source>
</evidence>
<dbReference type="Pfam" id="PF11906">
    <property type="entry name" value="DUF3426"/>
    <property type="match status" value="1"/>
</dbReference>
<dbReference type="STRING" id="51642.NSMM_410082"/>
<dbReference type="InterPro" id="IPR021834">
    <property type="entry name" value="DUF3426"/>
</dbReference>
<gene>
    <name evidence="2" type="ORF">NSMM_410082</name>
</gene>
<keyword evidence="3" id="KW-1185">Reference proteome</keyword>
<sequence length="251" mass="27939">MTFITRCTNCHSVFRLTVAQLRTQDGKVRCGQCRCIFNALSTLSIAADAQITSITPLIAIEKDKQPTTVAAGTVDNAGEGFNFLDSPATYRPSSHSFRIANCILLALLLWQIMHGYRSEVAIVSPAWRTLLENYCVVVQCDIALPRQLSLLSLESSELKFSSTDTTDEISLTATIRNHAPFPQELPALLLSLTDVNDRVVASQILHPQDYLAPEALDTVTTGFSAHHEILIQRRFRLEAIKAMGYRLELRY</sequence>